<feature type="transmembrane region" description="Helical" evidence="1">
    <location>
        <begin position="6"/>
        <end position="24"/>
    </location>
</feature>
<keyword evidence="1" id="KW-0812">Transmembrane</keyword>
<organism evidence="2 3">
    <name type="scientific">Arcicella gelida</name>
    <dbReference type="NCBI Taxonomy" id="2984195"/>
    <lineage>
        <taxon>Bacteria</taxon>
        <taxon>Pseudomonadati</taxon>
        <taxon>Bacteroidota</taxon>
        <taxon>Cytophagia</taxon>
        <taxon>Cytophagales</taxon>
        <taxon>Flectobacillaceae</taxon>
        <taxon>Arcicella</taxon>
    </lineage>
</organism>
<evidence type="ECO:0008006" key="4">
    <source>
        <dbReference type="Google" id="ProtNLM"/>
    </source>
</evidence>
<accession>A0ABU5S2F4</accession>
<gene>
    <name evidence="2" type="ORF">VB776_06800</name>
</gene>
<protein>
    <recommendedName>
        <fullName evidence="4">DUF4230 domain-containing protein</fullName>
    </recommendedName>
</protein>
<dbReference type="EMBL" id="JAYGIL010000006">
    <property type="protein sequence ID" value="MEA5402615.1"/>
    <property type="molecule type" value="Genomic_DNA"/>
</dbReference>
<name>A0ABU5S2F4_9BACT</name>
<keyword evidence="1" id="KW-0472">Membrane</keyword>
<reference evidence="2 3" key="1">
    <citation type="submission" date="2023-12" db="EMBL/GenBank/DDBJ databases">
        <title>Novel species of the genus Arcicella isolated from rivers.</title>
        <authorList>
            <person name="Lu H."/>
        </authorList>
    </citation>
    <scope>NUCLEOTIDE SEQUENCE [LARGE SCALE GENOMIC DNA]</scope>
    <source>
        <strain evidence="2 3">DC2W</strain>
    </source>
</reference>
<evidence type="ECO:0000313" key="3">
    <source>
        <dbReference type="Proteomes" id="UP001303899"/>
    </source>
</evidence>
<sequence length="133" mass="14943">MNKKTILLIILSILATFAGFFWYFSAYIKRKTSSSNIPQTGNKDNEVDSIVINNLYDKVQTLIDRDLVIHVNSFALIPDLAPEDERIIVVAVDETKGNVKSTYLHDASGFTLISSQNNAEFEYVIPLNGFLNI</sequence>
<dbReference type="Proteomes" id="UP001303899">
    <property type="component" value="Unassembled WGS sequence"/>
</dbReference>
<keyword evidence="1" id="KW-1133">Transmembrane helix</keyword>
<keyword evidence="3" id="KW-1185">Reference proteome</keyword>
<proteinExistence type="predicted"/>
<comment type="caution">
    <text evidence="2">The sequence shown here is derived from an EMBL/GenBank/DDBJ whole genome shotgun (WGS) entry which is preliminary data.</text>
</comment>
<dbReference type="RefSeq" id="WP_323255538.1">
    <property type="nucleotide sequence ID" value="NZ_JAYGIL010000006.1"/>
</dbReference>
<evidence type="ECO:0000256" key="1">
    <source>
        <dbReference type="SAM" id="Phobius"/>
    </source>
</evidence>
<evidence type="ECO:0000313" key="2">
    <source>
        <dbReference type="EMBL" id="MEA5402615.1"/>
    </source>
</evidence>